<dbReference type="Proteomes" id="UP000005242">
    <property type="component" value="Unassembled WGS sequence"/>
</dbReference>
<keyword evidence="3" id="KW-1185">Reference proteome</keyword>
<feature type="signal peptide" evidence="1">
    <location>
        <begin position="1"/>
        <end position="18"/>
    </location>
</feature>
<feature type="chain" id="PRO_5003698905" evidence="1">
    <location>
        <begin position="19"/>
        <end position="253"/>
    </location>
</feature>
<evidence type="ECO:0000256" key="1">
    <source>
        <dbReference type="SAM" id="SignalP"/>
    </source>
</evidence>
<evidence type="ECO:0000313" key="2">
    <source>
        <dbReference type="EMBL" id="EIM23113.1"/>
    </source>
</evidence>
<dbReference type="InParanoid" id="I4YGM1"/>
<proteinExistence type="predicted"/>
<dbReference type="HOGENOM" id="CLU_1099217_0_0_1"/>
<dbReference type="GeneID" id="18475324"/>
<keyword evidence="1" id="KW-0732">Signal</keyword>
<evidence type="ECO:0000313" key="3">
    <source>
        <dbReference type="Proteomes" id="UP000005242"/>
    </source>
</evidence>
<dbReference type="RefSeq" id="XP_006957146.1">
    <property type="nucleotide sequence ID" value="XM_006957084.1"/>
</dbReference>
<dbReference type="AlphaFoldDB" id="I4YGM1"/>
<dbReference type="KEGG" id="wse:WALSEDRAFT_67974"/>
<name>I4YGM1_WALMC</name>
<accession>I4YGM1</accession>
<sequence length="253" mass="27995">MKTFLLVFLVFSLNCARSFQGDTRTFSTDASSGESFGGSLTKIDSQEVGGYKSTDHRDDAKSGGKFYDIQDAEGNTVSSVFYKVTQPVSKRSNFNESKPYQSEDVNDVTECVVGQLCYGGDKVVTTLKNGAYNIAMSAYNQFLEVNNNANYLHILGGAVVDFSVQVGSGQVNNWLNVRHQVHKTPSSHQDACINQNEIKQGQEAQTELLREILKVLQDRGGIEEQDQKQTMVGDYRQAHKLADEPTEHNDANC</sequence>
<dbReference type="EMBL" id="JH668226">
    <property type="protein sequence ID" value="EIM23113.1"/>
    <property type="molecule type" value="Genomic_DNA"/>
</dbReference>
<protein>
    <submittedName>
        <fullName evidence="2">Uncharacterized protein</fullName>
    </submittedName>
</protein>
<gene>
    <name evidence="2" type="ORF">WALSEDRAFT_67974</name>
</gene>
<organism evidence="2 3">
    <name type="scientific">Wallemia mellicola (strain ATCC MYA-4683 / CBS 633.66)</name>
    <name type="common">Wallemia sebi (CBS 633.66)</name>
    <dbReference type="NCBI Taxonomy" id="671144"/>
    <lineage>
        <taxon>Eukaryota</taxon>
        <taxon>Fungi</taxon>
        <taxon>Dikarya</taxon>
        <taxon>Basidiomycota</taxon>
        <taxon>Wallemiomycotina</taxon>
        <taxon>Wallemiomycetes</taxon>
        <taxon>Wallemiales</taxon>
        <taxon>Wallemiaceae</taxon>
        <taxon>Wallemia</taxon>
    </lineage>
</organism>
<reference evidence="2 3" key="1">
    <citation type="journal article" date="2012" name="Fungal Genet. Biol.">
        <title>The genome of the xerotolerant mold Wallemia sebi reveals adaptations to osmotic stress and suggests cryptic sexual reproduction.</title>
        <authorList>
            <person name="Padamsee M."/>
            <person name="Kumar T.K.A."/>
            <person name="Riley R."/>
            <person name="Binder M."/>
            <person name="Boyd A."/>
            <person name="Calvo A.M."/>
            <person name="Furukawa K."/>
            <person name="Hesse C."/>
            <person name="Hohmann S."/>
            <person name="James T.Y."/>
            <person name="LaButti K."/>
            <person name="Lapidus A."/>
            <person name="Lindquist E."/>
            <person name="Lucas S."/>
            <person name="Miller K."/>
            <person name="Shantappa S."/>
            <person name="Grigoriev I.V."/>
            <person name="Hibbett D.S."/>
            <person name="McLaughlin D.J."/>
            <person name="Spatafora J.W."/>
            <person name="Aime M.C."/>
        </authorList>
    </citation>
    <scope>NUCLEOTIDE SEQUENCE [LARGE SCALE GENOMIC DNA]</scope>
    <source>
        <strain evidence="3">ATCC MYA-4683 / CBS 633.66</strain>
    </source>
</reference>